<name>A0A3B0C4G3_9FLAO</name>
<gene>
    <name evidence="1" type="ORF">D7Z94_08780</name>
</gene>
<protein>
    <submittedName>
        <fullName evidence="1">Uncharacterized protein</fullName>
    </submittedName>
</protein>
<reference evidence="1 2" key="1">
    <citation type="submission" date="2018-10" db="EMBL/GenBank/DDBJ databases">
        <title>Ulvibacterium marinum gen. nov., sp. nov., a novel marine bacterium of the family Flavobacteriaceae, isolated from a culture of the green alga Ulva prolifera.</title>
        <authorList>
            <person name="Zhang Z."/>
        </authorList>
    </citation>
    <scope>NUCLEOTIDE SEQUENCE [LARGE SCALE GENOMIC DNA]</scope>
    <source>
        <strain evidence="1 2">CCMM003</strain>
    </source>
</reference>
<sequence length="131" mass="14924">MSWDLYVQDWGDFDSLEQIPGDFEPKPIGNRSELIDKIEVAEPTVDFTNPSWGLLENEFFSIEFNMGDSELSDGFVMHVRGNELAIPCIGNILDSLNLKAADGSTPEFFDVVKSKKNMKKWIDYRNSILNK</sequence>
<dbReference type="InterPro" id="IPR027310">
    <property type="entry name" value="Profilin_CS"/>
</dbReference>
<accession>A0A3B0C4G3</accession>
<dbReference type="PROSITE" id="PS00414">
    <property type="entry name" value="PROFILIN"/>
    <property type="match status" value="1"/>
</dbReference>
<dbReference type="EMBL" id="RBCJ01000002">
    <property type="protein sequence ID" value="RKN81035.1"/>
    <property type="molecule type" value="Genomic_DNA"/>
</dbReference>
<keyword evidence="2" id="KW-1185">Reference proteome</keyword>
<dbReference type="GO" id="GO:0003779">
    <property type="term" value="F:actin binding"/>
    <property type="evidence" value="ECO:0007669"/>
    <property type="project" value="InterPro"/>
</dbReference>
<dbReference type="OrthoDB" id="1467470at2"/>
<dbReference type="RefSeq" id="WP_120711191.1">
    <property type="nucleotide sequence ID" value="NZ_RBCJ01000002.1"/>
</dbReference>
<dbReference type="AlphaFoldDB" id="A0A3B0C4G3"/>
<organism evidence="1 2">
    <name type="scientific">Ulvibacterium marinum</name>
    <dbReference type="NCBI Taxonomy" id="2419782"/>
    <lineage>
        <taxon>Bacteria</taxon>
        <taxon>Pseudomonadati</taxon>
        <taxon>Bacteroidota</taxon>
        <taxon>Flavobacteriia</taxon>
        <taxon>Flavobacteriales</taxon>
        <taxon>Flavobacteriaceae</taxon>
        <taxon>Ulvibacterium</taxon>
    </lineage>
</organism>
<proteinExistence type="predicted"/>
<comment type="caution">
    <text evidence="1">The sequence shown here is derived from an EMBL/GenBank/DDBJ whole genome shotgun (WGS) entry which is preliminary data.</text>
</comment>
<evidence type="ECO:0000313" key="2">
    <source>
        <dbReference type="Proteomes" id="UP000276603"/>
    </source>
</evidence>
<evidence type="ECO:0000313" key="1">
    <source>
        <dbReference type="EMBL" id="RKN81035.1"/>
    </source>
</evidence>
<dbReference type="Proteomes" id="UP000276603">
    <property type="component" value="Unassembled WGS sequence"/>
</dbReference>